<feature type="region of interest" description="Disordered" evidence="1">
    <location>
        <begin position="1"/>
        <end position="22"/>
    </location>
</feature>
<dbReference type="GeneID" id="76202824"/>
<feature type="compositionally biased region" description="Polar residues" evidence="1">
    <location>
        <begin position="1"/>
        <end position="12"/>
    </location>
</feature>
<evidence type="ECO:0000256" key="1">
    <source>
        <dbReference type="SAM" id="MobiDB-lite"/>
    </source>
</evidence>
<dbReference type="AlphaFoldDB" id="A0ABD5YUH8"/>
<dbReference type="InterPro" id="IPR036278">
    <property type="entry name" value="Sialidase_sf"/>
</dbReference>
<sequence>MSYDHNSGTTNGPVKVGDNPLAPFGDNHGSPAMIVDDAGYIHVVYGGHGQFRGKQTHAVSQNPEDISSWKILDNIDHLTTYPQFIKKNDGTLYLFYRDGIHQNDWEYVTSTDNGRTFSDPTVIASAGEKRTGGYGEDSEYEDSWYLKFRKDRNDSIHMTGMYHAHGTGDGNLPYIHPYNRFNRYYMQMTSEGTWKNAARETIDLPFDKPEADDKMLVYDTGMDYVLPPAKMAYHDVGDNNASRGVFQVPHLVFPTEQGYSGFTFARWDGDSWEIHEEDVPYGPMFMKSPRDIRIYNSGRHGGDTDPDIGVYQSTDRGQTWQRIEDMPKHRLKRQEVIQNYHDDAKVYAFIPSSDKNRVPVYMYGESGFVTSDTNPSCPSN</sequence>
<reference evidence="2 3" key="1">
    <citation type="journal article" date="2019" name="Int. J. Syst. Evol. Microbiol.">
        <title>The Global Catalogue of Microorganisms (GCM) 10K type strain sequencing project: providing services to taxonomists for standard genome sequencing and annotation.</title>
        <authorList>
            <consortium name="The Broad Institute Genomics Platform"/>
            <consortium name="The Broad Institute Genome Sequencing Center for Infectious Disease"/>
            <person name="Wu L."/>
            <person name="Ma J."/>
        </authorList>
    </citation>
    <scope>NUCLEOTIDE SEQUENCE [LARGE SCALE GENOMIC DNA]</scope>
    <source>
        <strain evidence="2 3">RDMS1</strain>
    </source>
</reference>
<dbReference type="Proteomes" id="UP001596417">
    <property type="component" value="Unassembled WGS sequence"/>
</dbReference>
<accession>A0ABD5YUH8</accession>
<proteinExistence type="predicted"/>
<evidence type="ECO:0000313" key="2">
    <source>
        <dbReference type="EMBL" id="MFC7192944.1"/>
    </source>
</evidence>
<dbReference type="EMBL" id="JBHTAX010000006">
    <property type="protein sequence ID" value="MFC7192944.1"/>
    <property type="molecule type" value="Genomic_DNA"/>
</dbReference>
<dbReference type="SUPFAM" id="SSF50939">
    <property type="entry name" value="Sialidases"/>
    <property type="match status" value="1"/>
</dbReference>
<comment type="caution">
    <text evidence="2">The sequence shown here is derived from an EMBL/GenBank/DDBJ whole genome shotgun (WGS) entry which is preliminary data.</text>
</comment>
<evidence type="ECO:0000313" key="3">
    <source>
        <dbReference type="Proteomes" id="UP001596417"/>
    </source>
</evidence>
<dbReference type="RefSeq" id="WP_264556865.1">
    <property type="nucleotide sequence ID" value="NZ_CP109982.1"/>
</dbReference>
<dbReference type="Pfam" id="PF15892">
    <property type="entry name" value="BNR_4"/>
    <property type="match status" value="1"/>
</dbReference>
<gene>
    <name evidence="2" type="ORF">ACFQL7_26220</name>
</gene>
<protein>
    <submittedName>
        <fullName evidence="2">BNR repeat-containing protein</fullName>
    </submittedName>
</protein>
<organism evidence="2 3">
    <name type="scientific">Halocatena marina</name>
    <dbReference type="NCBI Taxonomy" id="2934937"/>
    <lineage>
        <taxon>Archaea</taxon>
        <taxon>Methanobacteriati</taxon>
        <taxon>Methanobacteriota</taxon>
        <taxon>Stenosarchaea group</taxon>
        <taxon>Halobacteria</taxon>
        <taxon>Halobacteriales</taxon>
        <taxon>Natronomonadaceae</taxon>
        <taxon>Halocatena</taxon>
    </lineage>
</organism>
<keyword evidence="3" id="KW-1185">Reference proteome</keyword>
<dbReference type="Gene3D" id="2.120.10.10">
    <property type="match status" value="1"/>
</dbReference>
<name>A0ABD5YUH8_9EURY</name>
<dbReference type="CDD" id="cd15482">
    <property type="entry name" value="Sialidase_non-viral"/>
    <property type="match status" value="1"/>
</dbReference>